<dbReference type="Pfam" id="PF00076">
    <property type="entry name" value="RRM_1"/>
    <property type="match status" value="1"/>
</dbReference>
<feature type="compositionally biased region" description="Low complexity" evidence="3">
    <location>
        <begin position="213"/>
        <end position="222"/>
    </location>
</feature>
<feature type="region of interest" description="Disordered" evidence="3">
    <location>
        <begin position="170"/>
        <end position="235"/>
    </location>
</feature>
<feature type="compositionally biased region" description="Low complexity" evidence="3">
    <location>
        <begin position="189"/>
        <end position="198"/>
    </location>
</feature>
<protein>
    <recommendedName>
        <fullName evidence="4">RRM domain-containing protein</fullName>
    </recommendedName>
</protein>
<feature type="compositionally biased region" description="Polar residues" evidence="3">
    <location>
        <begin position="24"/>
        <end position="37"/>
    </location>
</feature>
<dbReference type="EMBL" id="DF839781">
    <property type="protein sequence ID" value="GAT44493.1"/>
    <property type="molecule type" value="Genomic_DNA"/>
</dbReference>
<dbReference type="InterPro" id="IPR000504">
    <property type="entry name" value="RRM_dom"/>
</dbReference>
<dbReference type="InterPro" id="IPR012677">
    <property type="entry name" value="Nucleotide-bd_a/b_plait_sf"/>
</dbReference>
<feature type="compositionally biased region" description="Basic and acidic residues" evidence="3">
    <location>
        <begin position="45"/>
        <end position="63"/>
    </location>
</feature>
<dbReference type="InterPro" id="IPR035979">
    <property type="entry name" value="RBD_domain_sf"/>
</dbReference>
<evidence type="ECO:0000259" key="4">
    <source>
        <dbReference type="PROSITE" id="PS50102"/>
    </source>
</evidence>
<proteinExistence type="predicted"/>
<feature type="domain" description="RRM" evidence="4">
    <location>
        <begin position="108"/>
        <end position="172"/>
    </location>
</feature>
<feature type="compositionally biased region" description="Pro residues" evidence="3">
    <location>
        <begin position="199"/>
        <end position="208"/>
    </location>
</feature>
<dbReference type="Proteomes" id="UP000815677">
    <property type="component" value="Unassembled WGS sequence"/>
</dbReference>
<evidence type="ECO:0000313" key="6">
    <source>
        <dbReference type="Proteomes" id="UP000815677"/>
    </source>
</evidence>
<gene>
    <name evidence="5" type="ORF">MCHLO_02111</name>
</gene>
<evidence type="ECO:0000256" key="2">
    <source>
        <dbReference type="PROSITE-ProRule" id="PRU00176"/>
    </source>
</evidence>
<dbReference type="Gene3D" id="3.30.70.330">
    <property type="match status" value="1"/>
</dbReference>
<accession>A0ABQ0L087</accession>
<dbReference type="PANTHER" id="PTHR10352">
    <property type="entry name" value="EUKARYOTIC TRANSLATION INITIATION FACTOR 3 SUBUNIT G"/>
    <property type="match status" value="1"/>
</dbReference>
<feature type="region of interest" description="Disordered" evidence="3">
    <location>
        <begin position="392"/>
        <end position="424"/>
    </location>
</feature>
<dbReference type="SUPFAM" id="SSF54928">
    <property type="entry name" value="RNA-binding domain, RBD"/>
    <property type="match status" value="1"/>
</dbReference>
<reference evidence="5" key="1">
    <citation type="submission" date="2014-09" db="EMBL/GenBank/DDBJ databases">
        <title>Genome sequence of the luminous mushroom Mycena chlorophos for searching fungal bioluminescence genes.</title>
        <authorList>
            <person name="Tanaka Y."/>
            <person name="Kasuga D."/>
            <person name="Oba Y."/>
            <person name="Hase S."/>
            <person name="Sato K."/>
            <person name="Oba Y."/>
            <person name="Sakakibara Y."/>
        </authorList>
    </citation>
    <scope>NUCLEOTIDE SEQUENCE</scope>
</reference>
<sequence>MSHPRVCLTHLTQGASMLAVESSLSANRTIPRPSTKTNRCRLRRGRGDQRAERDNDEMPDRGPPDLVTYAPVMESRSESTSRRSGEIPASSPPDTRRSASVSCEEQSPVVYFNGLPSAFNEDRLFSIVSPFGAVICVRVHPAAPGPTPNGYGFVMFASPADAQKCVASLSGTDPWQTQSSDTSNEPSDECSSVDSSSPPSSPSSPTPHPFGASDTDSLSSPSTSPPSSPSSCVSDTSISDFLARVPPIADLARPSPKSEIAPEEALQSPALSPKPPRRLRVHTNSVEGSTISVRGLPIGVDKLNLAQLAHPHPILNSRFFEINSRIPGNSMSVMAFIRLPSRQVAESIIAEHDGRKVRGLNRTKSKLSVRIVEGAQALDVFRVETPSTSLTSSWYHPQTEFRPLPPRRQPPLTTTPVDGLQPPPRYPTTFVPVPLAATLDHHRHYHAAPVSGTPVLPAQHLFAQFAAIAMPTELLYYPLYDGMGSSGWLTVPSAVPLIPGMTMEAAAPTTVAQLVARLLCQG</sequence>
<feature type="region of interest" description="Disordered" evidence="3">
    <location>
        <begin position="24"/>
        <end position="102"/>
    </location>
</feature>
<evidence type="ECO:0000256" key="3">
    <source>
        <dbReference type="SAM" id="MobiDB-lite"/>
    </source>
</evidence>
<organism evidence="5 6">
    <name type="scientific">Mycena chlorophos</name>
    <name type="common">Agaric fungus</name>
    <name type="synonym">Agaricus chlorophos</name>
    <dbReference type="NCBI Taxonomy" id="658473"/>
    <lineage>
        <taxon>Eukaryota</taxon>
        <taxon>Fungi</taxon>
        <taxon>Dikarya</taxon>
        <taxon>Basidiomycota</taxon>
        <taxon>Agaricomycotina</taxon>
        <taxon>Agaricomycetes</taxon>
        <taxon>Agaricomycetidae</taxon>
        <taxon>Agaricales</taxon>
        <taxon>Marasmiineae</taxon>
        <taxon>Mycenaceae</taxon>
        <taxon>Mycena</taxon>
    </lineage>
</organism>
<feature type="compositionally biased region" description="Polar residues" evidence="3">
    <location>
        <begin position="170"/>
        <end position="185"/>
    </location>
</feature>
<dbReference type="PROSITE" id="PS50102">
    <property type="entry name" value="RRM"/>
    <property type="match status" value="1"/>
</dbReference>
<name>A0ABQ0L087_MYCCL</name>
<feature type="compositionally biased region" description="Basic and acidic residues" evidence="3">
    <location>
        <begin position="75"/>
        <end position="85"/>
    </location>
</feature>
<evidence type="ECO:0000313" key="5">
    <source>
        <dbReference type="EMBL" id="GAT44493.1"/>
    </source>
</evidence>
<feature type="region of interest" description="Disordered" evidence="3">
    <location>
        <begin position="251"/>
        <end position="280"/>
    </location>
</feature>
<evidence type="ECO:0000256" key="1">
    <source>
        <dbReference type="ARBA" id="ARBA00022884"/>
    </source>
</evidence>
<keyword evidence="6" id="KW-1185">Reference proteome</keyword>
<dbReference type="SMART" id="SM00360">
    <property type="entry name" value="RRM"/>
    <property type="match status" value="2"/>
</dbReference>
<keyword evidence="1 2" id="KW-0694">RNA-binding</keyword>